<comment type="caution">
    <text evidence="1">The sequence shown here is derived from an EMBL/GenBank/DDBJ whole genome shotgun (WGS) entry which is preliminary data.</text>
</comment>
<dbReference type="SUPFAM" id="SSF75169">
    <property type="entry name" value="DsrEFH-like"/>
    <property type="match status" value="1"/>
</dbReference>
<dbReference type="Proteomes" id="UP001207742">
    <property type="component" value="Unassembled WGS sequence"/>
</dbReference>
<dbReference type="InterPro" id="IPR003787">
    <property type="entry name" value="Sulphur_relay_DsrE/F-like"/>
</dbReference>
<accession>A0ABT3IIQ9</accession>
<gene>
    <name evidence="1" type="ORF">OL497_08055</name>
</gene>
<evidence type="ECO:0000313" key="2">
    <source>
        <dbReference type="Proteomes" id="UP001207742"/>
    </source>
</evidence>
<dbReference type="Gene3D" id="3.40.1260.10">
    <property type="entry name" value="DsrEFH-like"/>
    <property type="match status" value="1"/>
</dbReference>
<dbReference type="PANTHER" id="PTHR37691">
    <property type="entry name" value="BLR3518 PROTEIN"/>
    <property type="match status" value="1"/>
</dbReference>
<name>A0ABT3IIQ9_9BACT</name>
<protein>
    <submittedName>
        <fullName evidence="1">DsrE family protein</fullName>
    </submittedName>
</protein>
<dbReference type="PANTHER" id="PTHR37691:SF1">
    <property type="entry name" value="BLR3518 PROTEIN"/>
    <property type="match status" value="1"/>
</dbReference>
<dbReference type="Pfam" id="PF02635">
    <property type="entry name" value="DsrE"/>
    <property type="match status" value="1"/>
</dbReference>
<dbReference type="RefSeq" id="WP_264729360.1">
    <property type="nucleotide sequence ID" value="NZ_JAPDNR010000001.1"/>
</dbReference>
<reference evidence="1 2" key="1">
    <citation type="submission" date="2022-10" db="EMBL/GenBank/DDBJ databases">
        <title>Chitinophaga nivalis PC15 sp. nov., isolated from Pyeongchang county, South Korea.</title>
        <authorList>
            <person name="Trinh H.N."/>
        </authorList>
    </citation>
    <scope>NUCLEOTIDE SEQUENCE [LARGE SCALE GENOMIC DNA]</scope>
    <source>
        <strain evidence="1 2">PC14</strain>
    </source>
</reference>
<organism evidence="1 2">
    <name type="scientific">Chitinophaga nivalis</name>
    <dbReference type="NCBI Taxonomy" id="2991709"/>
    <lineage>
        <taxon>Bacteria</taxon>
        <taxon>Pseudomonadati</taxon>
        <taxon>Bacteroidota</taxon>
        <taxon>Chitinophagia</taxon>
        <taxon>Chitinophagales</taxon>
        <taxon>Chitinophagaceae</taxon>
        <taxon>Chitinophaga</taxon>
    </lineage>
</organism>
<dbReference type="EMBL" id="JAPDNS010000001">
    <property type="protein sequence ID" value="MCW3483841.1"/>
    <property type="molecule type" value="Genomic_DNA"/>
</dbReference>
<dbReference type="InterPro" id="IPR027396">
    <property type="entry name" value="DsrEFH-like"/>
</dbReference>
<evidence type="ECO:0000313" key="1">
    <source>
        <dbReference type="EMBL" id="MCW3483841.1"/>
    </source>
</evidence>
<keyword evidence="2" id="KW-1185">Reference proteome</keyword>
<sequence length="115" mass="12764">MQVVFQITSGAPDASKALLGQLNNLLQYFSSRETRIAVEVVVHGDAWPLLLSHENPYTEKIMSLVAREVKWLICQNTLNSHQLDATQLFAFTAVVPAAVAHLVERQAAGWAYIKC</sequence>
<proteinExistence type="predicted"/>